<evidence type="ECO:0000313" key="1">
    <source>
        <dbReference type="EMBL" id="MBM9468259.1"/>
    </source>
</evidence>
<comment type="caution">
    <text evidence="1">The sequence shown here is derived from an EMBL/GenBank/DDBJ whole genome shotgun (WGS) entry which is preliminary data.</text>
</comment>
<dbReference type="EMBL" id="JAERWK010000016">
    <property type="protein sequence ID" value="MBM9468259.1"/>
    <property type="molecule type" value="Genomic_DNA"/>
</dbReference>
<dbReference type="RefSeq" id="WP_205261195.1">
    <property type="nucleotide sequence ID" value="NZ_JAERWK010000016.1"/>
</dbReference>
<accession>A0A938YEA9</accession>
<protein>
    <submittedName>
        <fullName evidence="1">Uncharacterized protein</fullName>
    </submittedName>
</protein>
<keyword evidence="2" id="KW-1185">Reference proteome</keyword>
<reference evidence="1" key="1">
    <citation type="submission" date="2021-01" db="EMBL/GenBank/DDBJ databases">
        <title>YIM 132084 draft genome.</title>
        <authorList>
            <person name="An D."/>
        </authorList>
    </citation>
    <scope>NUCLEOTIDE SEQUENCE</scope>
    <source>
        <strain evidence="1">YIM 132084</strain>
    </source>
</reference>
<evidence type="ECO:0000313" key="2">
    <source>
        <dbReference type="Proteomes" id="UP000663792"/>
    </source>
</evidence>
<dbReference type="Proteomes" id="UP000663792">
    <property type="component" value="Unassembled WGS sequence"/>
</dbReference>
<organism evidence="1 2">
    <name type="scientific">Nakamurella leprariae</name>
    <dbReference type="NCBI Taxonomy" id="2803911"/>
    <lineage>
        <taxon>Bacteria</taxon>
        <taxon>Bacillati</taxon>
        <taxon>Actinomycetota</taxon>
        <taxon>Actinomycetes</taxon>
        <taxon>Nakamurellales</taxon>
        <taxon>Nakamurellaceae</taxon>
        <taxon>Nakamurella</taxon>
    </lineage>
</organism>
<proteinExistence type="predicted"/>
<sequence length="124" mass="12034">MVLAGGLTLVVGGGVVGCGAEAGGPLPMPAIDAPTGSLLSTVDVPATVPVPVSQVDETVPLCRDRPGPAAADDDPGLRVGGCARALGCLTLLGDAVVATIGGVPQDDLRCTLPGEPGRSDAGQR</sequence>
<gene>
    <name evidence="1" type="ORF">JL106_13320</name>
</gene>
<name>A0A938YEA9_9ACTN</name>
<dbReference type="AlphaFoldDB" id="A0A938YEA9"/>